<evidence type="ECO:0000256" key="2">
    <source>
        <dbReference type="PROSITE-ProRule" id="PRU01248"/>
    </source>
</evidence>
<evidence type="ECO:0000259" key="3">
    <source>
        <dbReference type="PROSITE" id="PS51900"/>
    </source>
</evidence>
<keyword evidence="1 2" id="KW-0238">DNA-binding</keyword>
<comment type="caution">
    <text evidence="4">The sequence shown here is derived from an EMBL/GenBank/DDBJ whole genome shotgun (WGS) entry which is preliminary data.</text>
</comment>
<sequence>MNFHHAVDEFLLYLQVEKNHAANTLSGYAYDLKSLEQFLLAHNRSMYHTIRHFVQNQVLQYKVSAKTIHPRIPCLHSYSNFCLLEN</sequence>
<dbReference type="RefSeq" id="WP_073711429.1">
    <property type="nucleotide sequence ID" value="NZ_MRWQ01000006.1"/>
</dbReference>
<dbReference type="SUPFAM" id="SSF47823">
    <property type="entry name" value="lambda integrase-like, N-terminal domain"/>
    <property type="match status" value="1"/>
</dbReference>
<dbReference type="Gene3D" id="1.10.150.130">
    <property type="match status" value="1"/>
</dbReference>
<keyword evidence="5" id="KW-1185">Reference proteome</keyword>
<dbReference type="InterPro" id="IPR004107">
    <property type="entry name" value="Integrase_SAM-like_N"/>
</dbReference>
<feature type="domain" description="Core-binding (CB)" evidence="3">
    <location>
        <begin position="1"/>
        <end position="83"/>
    </location>
</feature>
<dbReference type="GO" id="GO:0015074">
    <property type="term" value="P:DNA integration"/>
    <property type="evidence" value="ECO:0007669"/>
    <property type="project" value="InterPro"/>
</dbReference>
<protein>
    <recommendedName>
        <fullName evidence="3">Core-binding (CB) domain-containing protein</fullName>
    </recommendedName>
</protein>
<organism evidence="4 5">
    <name type="scientific">Domibacillus mangrovi</name>
    <dbReference type="NCBI Taxonomy" id="1714354"/>
    <lineage>
        <taxon>Bacteria</taxon>
        <taxon>Bacillati</taxon>
        <taxon>Bacillota</taxon>
        <taxon>Bacilli</taxon>
        <taxon>Bacillales</taxon>
        <taxon>Bacillaceae</taxon>
        <taxon>Domibacillus</taxon>
    </lineage>
</organism>
<proteinExistence type="predicted"/>
<dbReference type="Proteomes" id="UP000186524">
    <property type="component" value="Unassembled WGS sequence"/>
</dbReference>
<dbReference type="InterPro" id="IPR010998">
    <property type="entry name" value="Integrase_recombinase_N"/>
</dbReference>
<gene>
    <name evidence="4" type="ORF">BLL40_08180</name>
</gene>
<dbReference type="EMBL" id="MRWQ01000006">
    <property type="protein sequence ID" value="OKL36704.1"/>
    <property type="molecule type" value="Genomic_DNA"/>
</dbReference>
<accession>A0A1Q5P379</accession>
<dbReference type="OrthoDB" id="9785687at2"/>
<evidence type="ECO:0000313" key="4">
    <source>
        <dbReference type="EMBL" id="OKL36704.1"/>
    </source>
</evidence>
<reference evidence="4 5" key="1">
    <citation type="submission" date="2016-12" db="EMBL/GenBank/DDBJ databases">
        <title>Domibacillus sp. SAOS 44 whole genome sequencing.</title>
        <authorList>
            <person name="Verma A."/>
            <person name="Krishnamurthi S."/>
        </authorList>
    </citation>
    <scope>NUCLEOTIDE SEQUENCE [LARGE SCALE GENOMIC DNA]</scope>
    <source>
        <strain evidence="4 5">SAOS 44</strain>
    </source>
</reference>
<dbReference type="PROSITE" id="PS51900">
    <property type="entry name" value="CB"/>
    <property type="match status" value="1"/>
</dbReference>
<dbReference type="GO" id="GO:0003677">
    <property type="term" value="F:DNA binding"/>
    <property type="evidence" value="ECO:0007669"/>
    <property type="project" value="UniProtKB-UniRule"/>
</dbReference>
<name>A0A1Q5P379_9BACI</name>
<evidence type="ECO:0000313" key="5">
    <source>
        <dbReference type="Proteomes" id="UP000186524"/>
    </source>
</evidence>
<dbReference type="STRING" id="1714354.BLL40_08180"/>
<dbReference type="Pfam" id="PF02899">
    <property type="entry name" value="Phage_int_SAM_1"/>
    <property type="match status" value="1"/>
</dbReference>
<evidence type="ECO:0000256" key="1">
    <source>
        <dbReference type="ARBA" id="ARBA00023125"/>
    </source>
</evidence>
<dbReference type="AlphaFoldDB" id="A0A1Q5P379"/>
<dbReference type="InterPro" id="IPR044068">
    <property type="entry name" value="CB"/>
</dbReference>